<dbReference type="OrthoDB" id="5296936at2"/>
<dbReference type="SUPFAM" id="SSF47188">
    <property type="entry name" value="Hemerythrin-like"/>
    <property type="match status" value="1"/>
</dbReference>
<dbReference type="Gene3D" id="1.20.120.50">
    <property type="entry name" value="Hemerythrin-like"/>
    <property type="match status" value="1"/>
</dbReference>
<name>A0A5A9XFC9_9BACT</name>
<keyword evidence="2" id="KW-0479">Metal-binding</keyword>
<dbReference type="Proteomes" id="UP000324298">
    <property type="component" value="Unassembled WGS sequence"/>
</dbReference>
<dbReference type="InterPro" id="IPR035938">
    <property type="entry name" value="Hemerythrin-like_sf"/>
</dbReference>
<organism evidence="4 5">
    <name type="scientific">Oryzomonas rubra</name>
    <dbReference type="NCBI Taxonomy" id="2509454"/>
    <lineage>
        <taxon>Bacteria</taxon>
        <taxon>Pseudomonadati</taxon>
        <taxon>Thermodesulfobacteriota</taxon>
        <taxon>Desulfuromonadia</taxon>
        <taxon>Geobacterales</taxon>
        <taxon>Geobacteraceae</taxon>
        <taxon>Oryzomonas</taxon>
    </lineage>
</organism>
<gene>
    <name evidence="4" type="ORF">ET418_08960</name>
</gene>
<evidence type="ECO:0000313" key="5">
    <source>
        <dbReference type="Proteomes" id="UP000324298"/>
    </source>
</evidence>
<evidence type="ECO:0000256" key="2">
    <source>
        <dbReference type="ARBA" id="ARBA00022723"/>
    </source>
</evidence>
<keyword evidence="5" id="KW-1185">Reference proteome</keyword>
<dbReference type="RefSeq" id="WP_149307275.1">
    <property type="nucleotide sequence ID" value="NZ_SRSD01000005.1"/>
</dbReference>
<keyword evidence="3" id="KW-0408">Iron</keyword>
<comment type="similarity">
    <text evidence="1">Belongs to the hemerythrin family.</text>
</comment>
<dbReference type="GO" id="GO:0046872">
    <property type="term" value="F:metal ion binding"/>
    <property type="evidence" value="ECO:0007669"/>
    <property type="project" value="UniProtKB-KW"/>
</dbReference>
<dbReference type="AlphaFoldDB" id="A0A5A9XFC9"/>
<comment type="caution">
    <text evidence="4">The sequence shown here is derived from an EMBL/GenBank/DDBJ whole genome shotgun (WGS) entry which is preliminary data.</text>
</comment>
<proteinExistence type="inferred from homology"/>
<dbReference type="EMBL" id="SRSD01000005">
    <property type="protein sequence ID" value="KAA0891574.1"/>
    <property type="molecule type" value="Genomic_DNA"/>
</dbReference>
<evidence type="ECO:0000313" key="4">
    <source>
        <dbReference type="EMBL" id="KAA0891574.1"/>
    </source>
</evidence>
<evidence type="ECO:0008006" key="6">
    <source>
        <dbReference type="Google" id="ProtNLM"/>
    </source>
</evidence>
<evidence type="ECO:0000256" key="3">
    <source>
        <dbReference type="ARBA" id="ARBA00023004"/>
    </source>
</evidence>
<sequence length="127" mass="14758">MNNDSCMLSRGMTVSDSRYRNIVGQLDAMFEQLLHKPDKDLGADIDRLLDTMMEHIDNENGYMRMVGFPQAAQHGLHHQFICTKTAELHYRISKGQEITPEELSDVRLLWMEHIHVHDRAFEVFLAC</sequence>
<accession>A0A5A9XFC9</accession>
<protein>
    <recommendedName>
        <fullName evidence="6">Hemerythrin-like domain-containing protein</fullName>
    </recommendedName>
</protein>
<evidence type="ECO:0000256" key="1">
    <source>
        <dbReference type="ARBA" id="ARBA00010587"/>
    </source>
</evidence>
<reference evidence="4 5" key="1">
    <citation type="submission" date="2019-04" db="EMBL/GenBank/DDBJ databases">
        <title>Geobacter ruber sp. nov., ferric-reducing bacteria isolated from paddy soil.</title>
        <authorList>
            <person name="Xu Z."/>
            <person name="Masuda Y."/>
            <person name="Itoh H."/>
            <person name="Senoo K."/>
        </authorList>
    </citation>
    <scope>NUCLEOTIDE SEQUENCE [LARGE SCALE GENOMIC DNA]</scope>
    <source>
        <strain evidence="4 5">Red88</strain>
    </source>
</reference>